<dbReference type="EMBL" id="MU854021">
    <property type="protein sequence ID" value="KAK3934163.1"/>
    <property type="molecule type" value="Genomic_DNA"/>
</dbReference>
<evidence type="ECO:0000313" key="2">
    <source>
        <dbReference type="EMBL" id="KAK3934163.1"/>
    </source>
</evidence>
<keyword evidence="3" id="KW-1185">Reference proteome</keyword>
<sequence>MACLPLCSSGYLQVCRNSAVHGARDSYFRLYMYSNRVLPLFAVEQIPLTFPADYSDHEISRVSTMFNNQPPNLGGTSRPLSRPPRNAQIPPRGRMGMGLNFSRNRATDGRLSDSLNVEPASSCKSANVQFGMLDGNPAQEAKLDNISQQLSNCVAMINELSSQFTGVKAVLQALIENMTVWTSDIEGLVREQQAQPQREEPQNPDWFLAP</sequence>
<dbReference type="AlphaFoldDB" id="A0AAN6MXP5"/>
<evidence type="ECO:0000313" key="3">
    <source>
        <dbReference type="Proteomes" id="UP001303473"/>
    </source>
</evidence>
<protein>
    <submittedName>
        <fullName evidence="2">Uncharacterized protein</fullName>
    </submittedName>
</protein>
<accession>A0AAN6MXP5</accession>
<comment type="caution">
    <text evidence="2">The sequence shown here is derived from an EMBL/GenBank/DDBJ whole genome shotgun (WGS) entry which is preliminary data.</text>
</comment>
<dbReference type="Proteomes" id="UP001303473">
    <property type="component" value="Unassembled WGS sequence"/>
</dbReference>
<name>A0AAN6MXP5_9PEZI</name>
<feature type="compositionally biased region" description="Polar residues" evidence="1">
    <location>
        <begin position="66"/>
        <end position="79"/>
    </location>
</feature>
<reference evidence="3" key="1">
    <citation type="journal article" date="2023" name="Mol. Phylogenet. Evol.">
        <title>Genome-scale phylogeny and comparative genomics of the fungal order Sordariales.</title>
        <authorList>
            <person name="Hensen N."/>
            <person name="Bonometti L."/>
            <person name="Westerberg I."/>
            <person name="Brannstrom I.O."/>
            <person name="Guillou S."/>
            <person name="Cros-Aarteil S."/>
            <person name="Calhoun S."/>
            <person name="Haridas S."/>
            <person name="Kuo A."/>
            <person name="Mondo S."/>
            <person name="Pangilinan J."/>
            <person name="Riley R."/>
            <person name="LaButti K."/>
            <person name="Andreopoulos B."/>
            <person name="Lipzen A."/>
            <person name="Chen C."/>
            <person name="Yan M."/>
            <person name="Daum C."/>
            <person name="Ng V."/>
            <person name="Clum A."/>
            <person name="Steindorff A."/>
            <person name="Ohm R.A."/>
            <person name="Martin F."/>
            <person name="Silar P."/>
            <person name="Natvig D.O."/>
            <person name="Lalanne C."/>
            <person name="Gautier V."/>
            <person name="Ament-Velasquez S.L."/>
            <person name="Kruys A."/>
            <person name="Hutchinson M.I."/>
            <person name="Powell A.J."/>
            <person name="Barry K."/>
            <person name="Miller A.N."/>
            <person name="Grigoriev I.V."/>
            <person name="Debuchy R."/>
            <person name="Gladieux P."/>
            <person name="Hiltunen Thoren M."/>
            <person name="Johannesson H."/>
        </authorList>
    </citation>
    <scope>NUCLEOTIDE SEQUENCE [LARGE SCALE GENOMIC DNA]</scope>
    <source>
        <strain evidence="3">CBS 340.73</strain>
    </source>
</reference>
<proteinExistence type="predicted"/>
<gene>
    <name evidence="2" type="ORF">QBC46DRAFT_428924</name>
</gene>
<feature type="region of interest" description="Disordered" evidence="1">
    <location>
        <begin position="66"/>
        <end position="100"/>
    </location>
</feature>
<organism evidence="2 3">
    <name type="scientific">Diplogelasinospora grovesii</name>
    <dbReference type="NCBI Taxonomy" id="303347"/>
    <lineage>
        <taxon>Eukaryota</taxon>
        <taxon>Fungi</taxon>
        <taxon>Dikarya</taxon>
        <taxon>Ascomycota</taxon>
        <taxon>Pezizomycotina</taxon>
        <taxon>Sordariomycetes</taxon>
        <taxon>Sordariomycetidae</taxon>
        <taxon>Sordariales</taxon>
        <taxon>Diplogelasinosporaceae</taxon>
        <taxon>Diplogelasinospora</taxon>
    </lineage>
</organism>
<evidence type="ECO:0000256" key="1">
    <source>
        <dbReference type="SAM" id="MobiDB-lite"/>
    </source>
</evidence>